<dbReference type="EMBL" id="CP138858">
    <property type="protein sequence ID" value="WPJ95532.1"/>
    <property type="molecule type" value="Genomic_DNA"/>
</dbReference>
<keyword evidence="2" id="KW-1185">Reference proteome</keyword>
<accession>A0ABZ0RJ26</accession>
<dbReference type="RefSeq" id="WP_319832411.1">
    <property type="nucleotide sequence ID" value="NZ_CP138858.1"/>
</dbReference>
<evidence type="ECO:0000313" key="2">
    <source>
        <dbReference type="Proteomes" id="UP001324993"/>
    </source>
</evidence>
<gene>
    <name evidence="1" type="ORF">SH580_19120</name>
</gene>
<dbReference type="Proteomes" id="UP001324993">
    <property type="component" value="Chromosome"/>
</dbReference>
<proteinExistence type="predicted"/>
<name>A0ABZ0RJ26_9BACT</name>
<protein>
    <submittedName>
        <fullName evidence="1">Uncharacterized protein</fullName>
    </submittedName>
</protein>
<organism evidence="1 2">
    <name type="scientific">Coraliomargarita algicola</name>
    <dbReference type="NCBI Taxonomy" id="3092156"/>
    <lineage>
        <taxon>Bacteria</taxon>
        <taxon>Pseudomonadati</taxon>
        <taxon>Verrucomicrobiota</taxon>
        <taxon>Opitutia</taxon>
        <taxon>Puniceicoccales</taxon>
        <taxon>Coraliomargaritaceae</taxon>
        <taxon>Coraliomargarita</taxon>
    </lineage>
</organism>
<reference evidence="1 2" key="1">
    <citation type="submission" date="2023-11" db="EMBL/GenBank/DDBJ databases">
        <title>Coraliomargarita sp. nov., isolated from marine algae.</title>
        <authorList>
            <person name="Lee J.K."/>
            <person name="Baek J.H."/>
            <person name="Kim J.M."/>
            <person name="Choi D.G."/>
            <person name="Jeon C.O."/>
        </authorList>
    </citation>
    <scope>NUCLEOTIDE SEQUENCE [LARGE SCALE GENOMIC DNA]</scope>
    <source>
        <strain evidence="1 2">J2-16</strain>
    </source>
</reference>
<sequence>MLWNPYNIAIETTEYQLQIESRTNWDLSFYHIESGQNINGEDLGDAADGHFYESSRGAVSRTQSPVKNRPLRFTFTTAFKPGQAIIVTPNSTMPLAAPATDAPTSAQTNLLSPGLQRDTYLYQDVPYTFELPADKAPYNIYPLSDTNGGRLSITLGMNGYTDSGNDHSISSVLQRQGMFQTTYPLGNDSSSPQYQASDFLTPGTEILPPSVLLSDLFPSNYMYNHLRLSDNFMAIDTNSAEQKMPTNLLAHQNPRAFHSTAHPAGWNGGGPSDNQLFLQSRSSVSSHNIRNFLDEIEADSTGAIPMADKDSRYTNSNKTFSLFDLPRAKNYFSSVGSLTHANLSTTGTSQRKWVDIKKWSTSDYNSELRSTHQTSTHPSYSIGNSLADPYIPVDSLYRKGWVNRNGVMEAPELVHSDWSYLLNDVLWDSYLFTGYNEDSGVSEALNPRIRPRSDWNSSTPPTALNNYSQSASEFIVNGAFNINSTSIESWKAFLSGLRGIDFIYNNNQSFNDGTHAAYSRMATPSGTTVNNTTDYTDQSYYNGFRILSDTEIQDLAEALVKEVKKRGPFRSLAHFVNRSVDSDEYSSTEELNYGIAAKASSTPEISPHYKGAIAAAIAQTNINKEHFGADQGKMTLDSSDDYQGAGVLNSVDPVSVYGESTAHYPGDLAQSDVLMQIGDAITARSDRFKIRAYGDTINPVTEESATAICEMVVQRRIEYVDSADAAYIAPDALTSAANKRFGRKYEIVSIKWIGQDEL</sequence>
<evidence type="ECO:0000313" key="1">
    <source>
        <dbReference type="EMBL" id="WPJ95532.1"/>
    </source>
</evidence>